<organism evidence="1">
    <name type="scientific">Physcomitrium patens</name>
    <name type="common">Spreading-leaved earth moss</name>
    <name type="synonym">Physcomitrella patens</name>
    <dbReference type="NCBI Taxonomy" id="3218"/>
    <lineage>
        <taxon>Eukaryota</taxon>
        <taxon>Viridiplantae</taxon>
        <taxon>Streptophyta</taxon>
        <taxon>Embryophyta</taxon>
        <taxon>Bryophyta</taxon>
        <taxon>Bryophytina</taxon>
        <taxon>Bryopsida</taxon>
        <taxon>Funariidae</taxon>
        <taxon>Funariales</taxon>
        <taxon>Funariaceae</taxon>
        <taxon>Physcomitrium</taxon>
    </lineage>
</organism>
<gene>
    <name evidence="1" type="ORF">PHYPA_013536</name>
</gene>
<dbReference type="Proteomes" id="UP000006727">
    <property type="component" value="Chromosome 10"/>
</dbReference>
<name>A0A2K1JY13_PHYPA</name>
<sequence>MLLINAAVGTWSSVPSGDWDGPEKSPGFCHVISRRLSLVGSFGAYFKVSDKLSESTIPLSIEFGTKSTLDNWF</sequence>
<reference evidence="1 3" key="2">
    <citation type="journal article" date="2018" name="Plant J.">
        <title>The Physcomitrella patens chromosome-scale assembly reveals moss genome structure and evolution.</title>
        <authorList>
            <person name="Lang D."/>
            <person name="Ullrich K.K."/>
            <person name="Murat F."/>
            <person name="Fuchs J."/>
            <person name="Jenkins J."/>
            <person name="Haas F.B."/>
            <person name="Piednoel M."/>
            <person name="Gundlach H."/>
            <person name="Van Bel M."/>
            <person name="Meyberg R."/>
            <person name="Vives C."/>
            <person name="Morata J."/>
            <person name="Symeonidi A."/>
            <person name="Hiss M."/>
            <person name="Muchero W."/>
            <person name="Kamisugi Y."/>
            <person name="Saleh O."/>
            <person name="Blanc G."/>
            <person name="Decker E.L."/>
            <person name="van Gessel N."/>
            <person name="Grimwood J."/>
            <person name="Hayes R.D."/>
            <person name="Graham S.W."/>
            <person name="Gunter L.E."/>
            <person name="McDaniel S.F."/>
            <person name="Hoernstein S.N.W."/>
            <person name="Larsson A."/>
            <person name="Li F.W."/>
            <person name="Perroud P.F."/>
            <person name="Phillips J."/>
            <person name="Ranjan P."/>
            <person name="Rokshar D.S."/>
            <person name="Rothfels C.J."/>
            <person name="Schneider L."/>
            <person name="Shu S."/>
            <person name="Stevenson D.W."/>
            <person name="Thummler F."/>
            <person name="Tillich M."/>
            <person name="Villarreal Aguilar J.C."/>
            <person name="Widiez T."/>
            <person name="Wong G.K."/>
            <person name="Wymore A."/>
            <person name="Zhang Y."/>
            <person name="Zimmer A.D."/>
            <person name="Quatrano R.S."/>
            <person name="Mayer K.F.X."/>
            <person name="Goodstein D."/>
            <person name="Casacuberta J.M."/>
            <person name="Vandepoele K."/>
            <person name="Reski R."/>
            <person name="Cuming A.C."/>
            <person name="Tuskan G.A."/>
            <person name="Maumus F."/>
            <person name="Salse J."/>
            <person name="Schmutz J."/>
            <person name="Rensing S.A."/>
        </authorList>
    </citation>
    <scope>NUCLEOTIDE SEQUENCE [LARGE SCALE GENOMIC DNA]</scope>
    <source>
        <strain evidence="2 3">cv. Gransden 2004</strain>
    </source>
</reference>
<dbReference type="AlphaFoldDB" id="A0A2K1JY13"/>
<reference evidence="2" key="3">
    <citation type="submission" date="2020-12" db="UniProtKB">
        <authorList>
            <consortium name="EnsemblPlants"/>
        </authorList>
    </citation>
    <scope>IDENTIFICATION</scope>
</reference>
<dbReference type="Gramene" id="Pp3c10_7130V3.2">
    <property type="protein sequence ID" value="PAC:32901372.CDS.1"/>
    <property type="gene ID" value="Pp3c10_7130"/>
</dbReference>
<dbReference type="EnsemblPlants" id="Pp3c10_7130V3.2">
    <property type="protein sequence ID" value="PAC:32901372.CDS.1"/>
    <property type="gene ID" value="Pp3c10_7130"/>
</dbReference>
<evidence type="ECO:0000313" key="2">
    <source>
        <dbReference type="EnsemblPlants" id="PAC:32901371.CDS.1"/>
    </source>
</evidence>
<evidence type="ECO:0000313" key="1">
    <source>
        <dbReference type="EMBL" id="PNR46417.1"/>
    </source>
</evidence>
<accession>A0A2K1JY13</accession>
<dbReference type="Gramene" id="Pp3c10_7130V3.1">
    <property type="protein sequence ID" value="PAC:32901371.CDS.1"/>
    <property type="gene ID" value="Pp3c10_7130"/>
</dbReference>
<dbReference type="EMBL" id="ABEU02000010">
    <property type="protein sequence ID" value="PNR46417.1"/>
    <property type="molecule type" value="Genomic_DNA"/>
</dbReference>
<evidence type="ECO:0000313" key="3">
    <source>
        <dbReference type="Proteomes" id="UP000006727"/>
    </source>
</evidence>
<keyword evidence="3" id="KW-1185">Reference proteome</keyword>
<dbReference type="EnsemblPlants" id="Pp3c10_7130V3.1">
    <property type="protein sequence ID" value="PAC:32901371.CDS.1"/>
    <property type="gene ID" value="Pp3c10_7130"/>
</dbReference>
<protein>
    <submittedName>
        <fullName evidence="1 2">Uncharacterized protein</fullName>
    </submittedName>
</protein>
<dbReference type="PaxDb" id="3218-PP1S58_10V6.1"/>
<reference evidence="1 3" key="1">
    <citation type="journal article" date="2008" name="Science">
        <title>The Physcomitrella genome reveals evolutionary insights into the conquest of land by plants.</title>
        <authorList>
            <person name="Rensing S."/>
            <person name="Lang D."/>
            <person name="Zimmer A."/>
            <person name="Terry A."/>
            <person name="Salamov A."/>
            <person name="Shapiro H."/>
            <person name="Nishiyama T."/>
            <person name="Perroud P.-F."/>
            <person name="Lindquist E."/>
            <person name="Kamisugi Y."/>
            <person name="Tanahashi T."/>
            <person name="Sakakibara K."/>
            <person name="Fujita T."/>
            <person name="Oishi K."/>
            <person name="Shin-I T."/>
            <person name="Kuroki Y."/>
            <person name="Toyoda A."/>
            <person name="Suzuki Y."/>
            <person name="Hashimoto A."/>
            <person name="Yamaguchi K."/>
            <person name="Sugano A."/>
            <person name="Kohara Y."/>
            <person name="Fujiyama A."/>
            <person name="Anterola A."/>
            <person name="Aoki S."/>
            <person name="Ashton N."/>
            <person name="Barbazuk W.B."/>
            <person name="Barker E."/>
            <person name="Bennetzen J."/>
            <person name="Bezanilla M."/>
            <person name="Blankenship R."/>
            <person name="Cho S.H."/>
            <person name="Dutcher S."/>
            <person name="Estelle M."/>
            <person name="Fawcett J.A."/>
            <person name="Gundlach H."/>
            <person name="Hanada K."/>
            <person name="Heyl A."/>
            <person name="Hicks K.A."/>
            <person name="Hugh J."/>
            <person name="Lohr M."/>
            <person name="Mayer K."/>
            <person name="Melkozernov A."/>
            <person name="Murata T."/>
            <person name="Nelson D."/>
            <person name="Pils B."/>
            <person name="Prigge M."/>
            <person name="Reiss B."/>
            <person name="Renner T."/>
            <person name="Rombauts S."/>
            <person name="Rushton P."/>
            <person name="Sanderfoot A."/>
            <person name="Schween G."/>
            <person name="Shiu S.-H."/>
            <person name="Stueber K."/>
            <person name="Theodoulou F.L."/>
            <person name="Tu H."/>
            <person name="Van de Peer Y."/>
            <person name="Verrier P.J."/>
            <person name="Waters E."/>
            <person name="Wood A."/>
            <person name="Yang L."/>
            <person name="Cove D."/>
            <person name="Cuming A."/>
            <person name="Hasebe M."/>
            <person name="Lucas S."/>
            <person name="Mishler D.B."/>
            <person name="Reski R."/>
            <person name="Grigoriev I."/>
            <person name="Quatrano R.S."/>
            <person name="Boore J.L."/>
        </authorList>
    </citation>
    <scope>NUCLEOTIDE SEQUENCE [LARGE SCALE GENOMIC DNA]</scope>
    <source>
        <strain evidence="2 3">cv. Gransden 2004</strain>
    </source>
</reference>
<proteinExistence type="predicted"/>
<dbReference type="InParanoid" id="A0A2K1JY13"/>